<accession>A0A5B7EAX8</accession>
<evidence type="ECO:0000313" key="3">
    <source>
        <dbReference type="Proteomes" id="UP000324222"/>
    </source>
</evidence>
<dbReference type="AlphaFoldDB" id="A0A5B7EAX8"/>
<dbReference type="Proteomes" id="UP000324222">
    <property type="component" value="Unassembled WGS sequence"/>
</dbReference>
<sequence length="114" mass="12711">MRVATEARPQTTVATARREPPLPEQPRHHVAEKEKMGRGQPAAACTMAPALRLLPSLIYDCPEHVLNETTENLNNTTRMGRNYTVYENILATFVEGIMQPRREAGGEGDTPRQS</sequence>
<gene>
    <name evidence="2" type="ORF">E2C01_023771</name>
</gene>
<feature type="region of interest" description="Disordered" evidence="1">
    <location>
        <begin position="1"/>
        <end position="43"/>
    </location>
</feature>
<comment type="caution">
    <text evidence="2">The sequence shown here is derived from an EMBL/GenBank/DDBJ whole genome shotgun (WGS) entry which is preliminary data.</text>
</comment>
<keyword evidence="3" id="KW-1185">Reference proteome</keyword>
<protein>
    <submittedName>
        <fullName evidence="2">Uncharacterized protein</fullName>
    </submittedName>
</protein>
<evidence type="ECO:0000256" key="1">
    <source>
        <dbReference type="SAM" id="MobiDB-lite"/>
    </source>
</evidence>
<dbReference type="EMBL" id="VSRR010002267">
    <property type="protein sequence ID" value="MPC30505.1"/>
    <property type="molecule type" value="Genomic_DNA"/>
</dbReference>
<proteinExistence type="predicted"/>
<evidence type="ECO:0000313" key="2">
    <source>
        <dbReference type="EMBL" id="MPC30505.1"/>
    </source>
</evidence>
<name>A0A5B7EAX8_PORTR</name>
<feature type="compositionally biased region" description="Basic and acidic residues" evidence="1">
    <location>
        <begin position="16"/>
        <end position="37"/>
    </location>
</feature>
<organism evidence="2 3">
    <name type="scientific">Portunus trituberculatus</name>
    <name type="common">Swimming crab</name>
    <name type="synonym">Neptunus trituberculatus</name>
    <dbReference type="NCBI Taxonomy" id="210409"/>
    <lineage>
        <taxon>Eukaryota</taxon>
        <taxon>Metazoa</taxon>
        <taxon>Ecdysozoa</taxon>
        <taxon>Arthropoda</taxon>
        <taxon>Crustacea</taxon>
        <taxon>Multicrustacea</taxon>
        <taxon>Malacostraca</taxon>
        <taxon>Eumalacostraca</taxon>
        <taxon>Eucarida</taxon>
        <taxon>Decapoda</taxon>
        <taxon>Pleocyemata</taxon>
        <taxon>Brachyura</taxon>
        <taxon>Eubrachyura</taxon>
        <taxon>Portunoidea</taxon>
        <taxon>Portunidae</taxon>
        <taxon>Portuninae</taxon>
        <taxon>Portunus</taxon>
    </lineage>
</organism>
<reference evidence="2 3" key="1">
    <citation type="submission" date="2019-05" db="EMBL/GenBank/DDBJ databases">
        <title>Another draft genome of Portunus trituberculatus and its Hox gene families provides insights of decapod evolution.</title>
        <authorList>
            <person name="Jeong J.-H."/>
            <person name="Song I."/>
            <person name="Kim S."/>
            <person name="Choi T."/>
            <person name="Kim D."/>
            <person name="Ryu S."/>
            <person name="Kim W."/>
        </authorList>
    </citation>
    <scope>NUCLEOTIDE SEQUENCE [LARGE SCALE GENOMIC DNA]</scope>
    <source>
        <tissue evidence="2">Muscle</tissue>
    </source>
</reference>